<reference evidence="2 3" key="1">
    <citation type="submission" date="2020-09" db="EMBL/GenBank/DDBJ databases">
        <title>De no assembly of potato wild relative species, Solanum commersonii.</title>
        <authorList>
            <person name="Cho K."/>
        </authorList>
    </citation>
    <scope>NUCLEOTIDE SEQUENCE [LARGE SCALE GENOMIC DNA]</scope>
    <source>
        <strain evidence="2">LZ3.2</strain>
        <tissue evidence="2">Leaf</tissue>
    </source>
</reference>
<gene>
    <name evidence="2" type="ORF">H5410_050814</name>
</gene>
<keyword evidence="3" id="KW-1185">Reference proteome</keyword>
<evidence type="ECO:0000313" key="2">
    <source>
        <dbReference type="EMBL" id="KAG5580187.1"/>
    </source>
</evidence>
<organism evidence="2 3">
    <name type="scientific">Solanum commersonii</name>
    <name type="common">Commerson's wild potato</name>
    <name type="synonym">Commerson's nightshade</name>
    <dbReference type="NCBI Taxonomy" id="4109"/>
    <lineage>
        <taxon>Eukaryota</taxon>
        <taxon>Viridiplantae</taxon>
        <taxon>Streptophyta</taxon>
        <taxon>Embryophyta</taxon>
        <taxon>Tracheophyta</taxon>
        <taxon>Spermatophyta</taxon>
        <taxon>Magnoliopsida</taxon>
        <taxon>eudicotyledons</taxon>
        <taxon>Gunneridae</taxon>
        <taxon>Pentapetalae</taxon>
        <taxon>asterids</taxon>
        <taxon>lamiids</taxon>
        <taxon>Solanales</taxon>
        <taxon>Solanaceae</taxon>
        <taxon>Solanoideae</taxon>
        <taxon>Solaneae</taxon>
        <taxon>Solanum</taxon>
    </lineage>
</organism>
<accession>A0A9J5WWL0</accession>
<comment type="caution">
    <text evidence="2">The sequence shown here is derived from an EMBL/GenBank/DDBJ whole genome shotgun (WGS) entry which is preliminary data.</text>
</comment>
<name>A0A9J5WWL0_SOLCO</name>
<dbReference type="Proteomes" id="UP000824120">
    <property type="component" value="Chromosome 10"/>
</dbReference>
<dbReference type="AlphaFoldDB" id="A0A9J5WWL0"/>
<dbReference type="EMBL" id="JACXVP010000010">
    <property type="protein sequence ID" value="KAG5580187.1"/>
    <property type="molecule type" value="Genomic_DNA"/>
</dbReference>
<evidence type="ECO:0000256" key="1">
    <source>
        <dbReference type="SAM" id="MobiDB-lite"/>
    </source>
</evidence>
<proteinExistence type="predicted"/>
<protein>
    <submittedName>
        <fullName evidence="2">Uncharacterized protein</fullName>
    </submittedName>
</protein>
<feature type="compositionally biased region" description="Basic and acidic residues" evidence="1">
    <location>
        <begin position="35"/>
        <end position="46"/>
    </location>
</feature>
<evidence type="ECO:0000313" key="3">
    <source>
        <dbReference type="Proteomes" id="UP000824120"/>
    </source>
</evidence>
<feature type="region of interest" description="Disordered" evidence="1">
    <location>
        <begin position="35"/>
        <end position="54"/>
    </location>
</feature>
<sequence length="70" mass="8208">MKIDTQFISNIGARSIKWRLTFGVLCDKNVSPTFKEQDGSDIHGEKDEESETEMIQKCEEKMHRYPIKEM</sequence>